<dbReference type="EMBL" id="CP030032">
    <property type="protein sequence ID" value="AWV89154.1"/>
    <property type="molecule type" value="Genomic_DNA"/>
</dbReference>
<dbReference type="KEGG" id="bsed:DN745_07310"/>
<dbReference type="InterPro" id="IPR023845">
    <property type="entry name" value="DUF3817_TM"/>
</dbReference>
<feature type="domain" description="DUF3817" evidence="7">
    <location>
        <begin position="11"/>
        <end position="97"/>
    </location>
</feature>
<keyword evidence="3 6" id="KW-0812">Transmembrane</keyword>
<name>A0A2Z4FKE4_9DELT</name>
<keyword evidence="4 6" id="KW-1133">Transmembrane helix</keyword>
<dbReference type="AlphaFoldDB" id="A0A2Z4FKE4"/>
<accession>A0A2Z4FKE4</accession>
<gene>
    <name evidence="8" type="ORF">DN745_07310</name>
</gene>
<feature type="transmembrane region" description="Helical" evidence="6">
    <location>
        <begin position="74"/>
        <end position="95"/>
    </location>
</feature>
<proteinExistence type="predicted"/>
<evidence type="ECO:0000256" key="6">
    <source>
        <dbReference type="SAM" id="Phobius"/>
    </source>
</evidence>
<sequence length="109" mass="12504">MIMPSNALFLLFRIVAFIEGLSWLVLLFIAMPLKYMADSPEMVTMVGRAHGGLFVAFVILGIIVSYKYEWTPKLMLYAFLASLLPFGTFYFDYWLHRPAQKWAIQTDGA</sequence>
<dbReference type="NCBIfam" id="TIGR03954">
    <property type="entry name" value="integ_memb_HG"/>
    <property type="match status" value="1"/>
</dbReference>
<reference evidence="8 9" key="1">
    <citation type="submission" date="2018-06" db="EMBL/GenBank/DDBJ databases">
        <title>Lujinxingia sediminis gen. nov. sp. nov., a new facultative anaerobic member of the class Deltaproteobacteria, and proposal of Lujinxingaceae fam. nov.</title>
        <authorList>
            <person name="Guo L.-Y."/>
            <person name="Li C.-M."/>
            <person name="Wang S."/>
            <person name="Du Z.-J."/>
        </authorList>
    </citation>
    <scope>NUCLEOTIDE SEQUENCE [LARGE SCALE GENOMIC DNA]</scope>
    <source>
        <strain evidence="8 9">FA350</strain>
    </source>
</reference>
<keyword evidence="2" id="KW-1003">Cell membrane</keyword>
<organism evidence="8 9">
    <name type="scientific">Bradymonas sediminis</name>
    <dbReference type="NCBI Taxonomy" id="1548548"/>
    <lineage>
        <taxon>Bacteria</taxon>
        <taxon>Deltaproteobacteria</taxon>
        <taxon>Bradymonadales</taxon>
        <taxon>Bradymonadaceae</taxon>
        <taxon>Bradymonas</taxon>
    </lineage>
</organism>
<dbReference type="PANTHER" id="PTHR40077:SF1">
    <property type="entry name" value="MEMBRANE PROTEIN"/>
    <property type="match status" value="1"/>
</dbReference>
<evidence type="ECO:0000259" key="7">
    <source>
        <dbReference type="Pfam" id="PF12823"/>
    </source>
</evidence>
<dbReference type="Proteomes" id="UP000249799">
    <property type="component" value="Chromosome"/>
</dbReference>
<evidence type="ECO:0000313" key="8">
    <source>
        <dbReference type="EMBL" id="AWV89154.1"/>
    </source>
</evidence>
<evidence type="ECO:0000256" key="5">
    <source>
        <dbReference type="ARBA" id="ARBA00023136"/>
    </source>
</evidence>
<keyword evidence="5 6" id="KW-0472">Membrane</keyword>
<feature type="transmembrane region" description="Helical" evidence="6">
    <location>
        <begin position="51"/>
        <end position="68"/>
    </location>
</feature>
<evidence type="ECO:0000313" key="9">
    <source>
        <dbReference type="Proteomes" id="UP000249799"/>
    </source>
</evidence>
<keyword evidence="9" id="KW-1185">Reference proteome</keyword>
<evidence type="ECO:0000256" key="2">
    <source>
        <dbReference type="ARBA" id="ARBA00022475"/>
    </source>
</evidence>
<protein>
    <recommendedName>
        <fullName evidence="7">DUF3817 domain-containing protein</fullName>
    </recommendedName>
</protein>
<evidence type="ECO:0000256" key="3">
    <source>
        <dbReference type="ARBA" id="ARBA00022692"/>
    </source>
</evidence>
<feature type="transmembrane region" description="Helical" evidence="6">
    <location>
        <begin position="6"/>
        <end position="30"/>
    </location>
</feature>
<evidence type="ECO:0000256" key="4">
    <source>
        <dbReference type="ARBA" id="ARBA00022989"/>
    </source>
</evidence>
<dbReference type="GO" id="GO:0005886">
    <property type="term" value="C:plasma membrane"/>
    <property type="evidence" value="ECO:0007669"/>
    <property type="project" value="UniProtKB-SubCell"/>
</dbReference>
<evidence type="ECO:0000256" key="1">
    <source>
        <dbReference type="ARBA" id="ARBA00004651"/>
    </source>
</evidence>
<dbReference type="OrthoDB" id="1121311at2"/>
<comment type="subcellular location">
    <subcellularLocation>
        <location evidence="1">Cell membrane</location>
        <topology evidence="1">Multi-pass membrane protein</topology>
    </subcellularLocation>
</comment>
<dbReference type="Pfam" id="PF12823">
    <property type="entry name" value="DUF3817"/>
    <property type="match status" value="1"/>
</dbReference>
<dbReference type="PANTHER" id="PTHR40077">
    <property type="entry name" value="MEMBRANE PROTEIN-RELATED"/>
    <property type="match status" value="1"/>
</dbReference>